<proteinExistence type="predicted"/>
<dbReference type="Pfam" id="PF00563">
    <property type="entry name" value="EAL"/>
    <property type="match status" value="1"/>
</dbReference>
<dbReference type="PANTHER" id="PTHR33525">
    <property type="match status" value="1"/>
</dbReference>
<dbReference type="SUPFAM" id="SSF141868">
    <property type="entry name" value="EAL domain-like"/>
    <property type="match status" value="1"/>
</dbReference>
<feature type="domain" description="EAL" evidence="1">
    <location>
        <begin position="1"/>
        <end position="205"/>
    </location>
</feature>
<dbReference type="AlphaFoldDB" id="A0A3B0XG72"/>
<dbReference type="Gene3D" id="3.20.20.450">
    <property type="entry name" value="EAL domain"/>
    <property type="match status" value="1"/>
</dbReference>
<dbReference type="PIRSF" id="PIRSF003180">
    <property type="entry name" value="DiGMPpdiest_YuxH"/>
    <property type="match status" value="1"/>
</dbReference>
<dbReference type="InterPro" id="IPR052340">
    <property type="entry name" value="RNase_Y/CdgJ"/>
</dbReference>
<evidence type="ECO:0000313" key="3">
    <source>
        <dbReference type="EMBL" id="VAW63600.1"/>
    </source>
</evidence>
<protein>
    <submittedName>
        <fullName evidence="3">Predicted signal transduction protein</fullName>
    </submittedName>
</protein>
<accession>A0A3B0XG72</accession>
<evidence type="ECO:0000259" key="2">
    <source>
        <dbReference type="PROSITE" id="PS51833"/>
    </source>
</evidence>
<dbReference type="PROSITE" id="PS50883">
    <property type="entry name" value="EAL"/>
    <property type="match status" value="1"/>
</dbReference>
<dbReference type="SMART" id="SM00052">
    <property type="entry name" value="EAL"/>
    <property type="match status" value="1"/>
</dbReference>
<dbReference type="SUPFAM" id="SSF109604">
    <property type="entry name" value="HD-domain/PDEase-like"/>
    <property type="match status" value="1"/>
</dbReference>
<dbReference type="InterPro" id="IPR001633">
    <property type="entry name" value="EAL_dom"/>
</dbReference>
<evidence type="ECO:0000259" key="1">
    <source>
        <dbReference type="PROSITE" id="PS50883"/>
    </source>
</evidence>
<dbReference type="EMBL" id="UOFH01000253">
    <property type="protein sequence ID" value="VAW63600.1"/>
    <property type="molecule type" value="Genomic_DNA"/>
</dbReference>
<dbReference type="PANTHER" id="PTHR33525:SF4">
    <property type="entry name" value="CYCLIC DI-GMP PHOSPHODIESTERASE CDGJ"/>
    <property type="match status" value="1"/>
</dbReference>
<dbReference type="Gene3D" id="1.10.3210.10">
    <property type="entry name" value="Hypothetical protein af1432"/>
    <property type="match status" value="1"/>
</dbReference>
<dbReference type="InterPro" id="IPR013976">
    <property type="entry name" value="HDOD"/>
</dbReference>
<dbReference type="Pfam" id="PF08668">
    <property type="entry name" value="HDOD"/>
    <property type="match status" value="1"/>
</dbReference>
<name>A0A3B0XG72_9ZZZZ</name>
<reference evidence="3" key="1">
    <citation type="submission" date="2018-06" db="EMBL/GenBank/DDBJ databases">
        <authorList>
            <person name="Zhirakovskaya E."/>
        </authorList>
    </citation>
    <scope>NUCLEOTIDE SEQUENCE</scope>
</reference>
<dbReference type="PROSITE" id="PS51833">
    <property type="entry name" value="HDOD"/>
    <property type="match status" value="1"/>
</dbReference>
<gene>
    <name evidence="3" type="ORF">MNBD_GAMMA08-108</name>
</gene>
<dbReference type="InterPro" id="IPR014408">
    <property type="entry name" value="dGMP_Pdiesterase_EAL/HD-GYP"/>
</dbReference>
<organism evidence="3">
    <name type="scientific">hydrothermal vent metagenome</name>
    <dbReference type="NCBI Taxonomy" id="652676"/>
    <lineage>
        <taxon>unclassified sequences</taxon>
        <taxon>metagenomes</taxon>
        <taxon>ecological metagenomes</taxon>
    </lineage>
</organism>
<dbReference type="InterPro" id="IPR035919">
    <property type="entry name" value="EAL_sf"/>
</dbReference>
<sequence>MEHLFIARQPIYNRDKGVMGYELLYRNNSRNEAIFSDGDQASCETILNTFMHIGIDNIVGSALAFINLPREFIVNEDLTPMFNEQAVLEILEDIEPDEDVINGIKRLKSKGYLIALDDFVYRESLIPFIELADFIKIDINALSKEEVIQQLTLLKPYNTQFIAEKVETHELYDFCYEQEFDFFQGYFFCHPEMLKKKSLPSNKLVILNLIKKLQNPEIESNELEKILVQDITLSYKLLRYINSAAFGLRREIESIKDAIILLGLNNLKNWVSLIMMSKIVDEKPTELIITGMIRGKMCELLAEIHYPEIKQQMFVIGLFSVLDALMDQPLIDLLDNVILSTEIKLALLDYAGHQGEIYNYVLQYEKSNWSELVDSDINANEFIQSYLQAVYWADESMKSLINK</sequence>
<feature type="domain" description="HDOD" evidence="2">
    <location>
        <begin position="199"/>
        <end position="393"/>
    </location>
</feature>